<organism evidence="1 2">
    <name type="scientific">Staphylococcus felis</name>
    <dbReference type="NCBI Taxonomy" id="46127"/>
    <lineage>
        <taxon>Bacteria</taxon>
        <taxon>Bacillati</taxon>
        <taxon>Bacillota</taxon>
        <taxon>Bacilli</taxon>
        <taxon>Bacillales</taxon>
        <taxon>Staphylococcaceae</taxon>
        <taxon>Staphylococcus</taxon>
    </lineage>
</organism>
<gene>
    <name evidence="1" type="ORF">I9026_12610</name>
</gene>
<dbReference type="SUPFAM" id="SSF47616">
    <property type="entry name" value="GST C-terminal domain-like"/>
    <property type="match status" value="1"/>
</dbReference>
<dbReference type="InterPro" id="IPR036282">
    <property type="entry name" value="Glutathione-S-Trfase_C_sf"/>
</dbReference>
<sequence>VGTMIVNMVHSGEAIDHRRWPKFGAYIDRVHARPSFKAMIDEETPLITRFRAA</sequence>
<comment type="caution">
    <text evidence="1">The sequence shown here is derived from an EMBL/GenBank/DDBJ whole genome shotgun (WGS) entry which is preliminary data.</text>
</comment>
<evidence type="ECO:0000313" key="1">
    <source>
        <dbReference type="EMBL" id="MBH9582187.1"/>
    </source>
</evidence>
<dbReference type="Proteomes" id="UP000597038">
    <property type="component" value="Unassembled WGS sequence"/>
</dbReference>
<feature type="non-terminal residue" evidence="1">
    <location>
        <position position="1"/>
    </location>
</feature>
<keyword evidence="2" id="KW-1185">Reference proteome</keyword>
<evidence type="ECO:0000313" key="2">
    <source>
        <dbReference type="Proteomes" id="UP000597038"/>
    </source>
</evidence>
<protein>
    <recommendedName>
        <fullName evidence="3">Glutathione S-transferase family protein</fullName>
    </recommendedName>
</protein>
<reference evidence="1 2" key="1">
    <citation type="submission" date="2020-12" db="EMBL/GenBank/DDBJ databases">
        <title>Genomic analysis of Staphylococcus felis from a cat with skin infection.</title>
        <authorList>
            <person name="Aslantas O."/>
            <person name="Keskin O."/>
            <person name="Buyukaltay K."/>
            <person name="Gullu Yucetepe A."/>
        </authorList>
    </citation>
    <scope>NUCLEOTIDE SEQUENCE [LARGE SCALE GENOMIC DNA]</scope>
    <source>
        <strain evidence="1 2">HARRANVET</strain>
    </source>
</reference>
<dbReference type="EMBL" id="JAEDAQ010000098">
    <property type="protein sequence ID" value="MBH9582187.1"/>
    <property type="molecule type" value="Genomic_DNA"/>
</dbReference>
<name>A0ABS0QSR6_9STAP</name>
<evidence type="ECO:0008006" key="3">
    <source>
        <dbReference type="Google" id="ProtNLM"/>
    </source>
</evidence>
<proteinExistence type="predicted"/>
<accession>A0ABS0QSR6</accession>